<proteinExistence type="predicted"/>
<gene>
    <name evidence="1" type="ORF">NCTC7582_05163</name>
</gene>
<evidence type="ECO:0000313" key="1">
    <source>
        <dbReference type="EMBL" id="SPU40619.1"/>
    </source>
</evidence>
<organism evidence="1 2">
    <name type="scientific">Lysinibacillus capsici</name>
    <dbReference type="NCBI Taxonomy" id="2115968"/>
    <lineage>
        <taxon>Bacteria</taxon>
        <taxon>Bacillati</taxon>
        <taxon>Bacillota</taxon>
        <taxon>Bacilli</taxon>
        <taxon>Bacillales</taxon>
        <taxon>Bacillaceae</taxon>
        <taxon>Lysinibacillus</taxon>
    </lineage>
</organism>
<protein>
    <submittedName>
        <fullName evidence="1">Uncharacterized protein</fullName>
    </submittedName>
</protein>
<evidence type="ECO:0000313" key="2">
    <source>
        <dbReference type="Proteomes" id="UP000251431"/>
    </source>
</evidence>
<dbReference type="Proteomes" id="UP000251431">
    <property type="component" value="Unassembled WGS sequence"/>
</dbReference>
<dbReference type="AlphaFoldDB" id="A0A2X1A8M2"/>
<accession>A0A2X1A8M2</accession>
<sequence>MQEQQILTTGVNALPTIAEKLNNGLKDAGRLLGDKNAYISLETGWEKYNNEGLFGEVKQKTQTSSAAIAYRLGLTFEDKSTVYFTLRAKDIATATLYAPHLVQEIVDTLKLKRVLWEIAGTGSVHLASCKQGNIRHPKSLLGKLERFKAKASEKFAQFFFNDDEEY</sequence>
<dbReference type="RefSeq" id="WP_112118875.1">
    <property type="nucleotide sequence ID" value="NZ_UAQE01000007.1"/>
</dbReference>
<name>A0A2X1A8M2_9BACI</name>
<reference evidence="1 2" key="1">
    <citation type="submission" date="2018-06" db="EMBL/GenBank/DDBJ databases">
        <authorList>
            <consortium name="Pathogen Informatics"/>
            <person name="Doyle S."/>
        </authorList>
    </citation>
    <scope>NUCLEOTIDE SEQUENCE [LARGE SCALE GENOMIC DNA]</scope>
    <source>
        <strain evidence="1 2">NCTC7582</strain>
    </source>
</reference>
<dbReference type="EMBL" id="UAQE01000007">
    <property type="protein sequence ID" value="SPU40619.1"/>
    <property type="molecule type" value="Genomic_DNA"/>
</dbReference>